<accession>A0ABS4JX48</accession>
<dbReference type="SUPFAM" id="SSF53474">
    <property type="entry name" value="alpha/beta-Hydrolases"/>
    <property type="match status" value="1"/>
</dbReference>
<evidence type="ECO:0000313" key="2">
    <source>
        <dbReference type="EMBL" id="MBP2020107.1"/>
    </source>
</evidence>
<dbReference type="RefSeq" id="WP_209468208.1">
    <property type="nucleotide sequence ID" value="NZ_JAGGLG010000048.1"/>
</dbReference>
<dbReference type="Pfam" id="PF12146">
    <property type="entry name" value="Hydrolase_4"/>
    <property type="match status" value="1"/>
</dbReference>
<name>A0ABS4JX48_9FIRM</name>
<organism evidence="2 3">
    <name type="scientific">Symbiobacterium terraclitae</name>
    <dbReference type="NCBI Taxonomy" id="557451"/>
    <lineage>
        <taxon>Bacteria</taxon>
        <taxon>Bacillati</taxon>
        <taxon>Bacillota</taxon>
        <taxon>Clostridia</taxon>
        <taxon>Eubacteriales</taxon>
        <taxon>Symbiobacteriaceae</taxon>
        <taxon>Symbiobacterium</taxon>
    </lineage>
</organism>
<keyword evidence="3" id="KW-1185">Reference proteome</keyword>
<sequence length="293" mass="30847">MKTYPVSISTETHGLAGSLVLPEGAAAGSPVPGAVIIGGPGPLPLQRRAQDGTKNWPVVWAESLGAAGLACLCYDQRGSGESTGLYHAADWDDLYADAEAAAELLAVQPEVGWTAAVAWADGAGFALRLALEGKVDGLILLAAGALTAGTRYAAQVARLAASRGLSERVVQLRVRQWQAQIADVRRRVEAGEHIAETDVGGRRVVTNLRRFLALTEFDPGALAPHVTVPVLLLHGATDGVVPPEESEVLRDRLGGPVERQVYLEEGHFVYRSARAIADAAAWMRRRGAGVAGE</sequence>
<dbReference type="EMBL" id="JAGGLG010000048">
    <property type="protein sequence ID" value="MBP2020107.1"/>
    <property type="molecule type" value="Genomic_DNA"/>
</dbReference>
<protein>
    <submittedName>
        <fullName evidence="2">Pimeloyl-ACP methyl ester carboxylesterase</fullName>
    </submittedName>
</protein>
<dbReference type="PANTHER" id="PTHR43265">
    <property type="entry name" value="ESTERASE ESTD"/>
    <property type="match status" value="1"/>
</dbReference>
<evidence type="ECO:0000313" key="3">
    <source>
        <dbReference type="Proteomes" id="UP001519289"/>
    </source>
</evidence>
<dbReference type="InterPro" id="IPR022742">
    <property type="entry name" value="Hydrolase_4"/>
</dbReference>
<dbReference type="InterPro" id="IPR029058">
    <property type="entry name" value="AB_hydrolase_fold"/>
</dbReference>
<dbReference type="Proteomes" id="UP001519289">
    <property type="component" value="Unassembled WGS sequence"/>
</dbReference>
<dbReference type="InterPro" id="IPR053145">
    <property type="entry name" value="AB_hydrolase_Est10"/>
</dbReference>
<reference evidence="2 3" key="1">
    <citation type="submission" date="2021-03" db="EMBL/GenBank/DDBJ databases">
        <title>Genomic Encyclopedia of Type Strains, Phase IV (KMG-IV): sequencing the most valuable type-strain genomes for metagenomic binning, comparative biology and taxonomic classification.</title>
        <authorList>
            <person name="Goeker M."/>
        </authorList>
    </citation>
    <scope>NUCLEOTIDE SEQUENCE [LARGE SCALE GENOMIC DNA]</scope>
    <source>
        <strain evidence="2 3">DSM 27138</strain>
    </source>
</reference>
<comment type="caution">
    <text evidence="2">The sequence shown here is derived from an EMBL/GenBank/DDBJ whole genome shotgun (WGS) entry which is preliminary data.</text>
</comment>
<dbReference type="PANTHER" id="PTHR43265:SF1">
    <property type="entry name" value="ESTERASE ESTD"/>
    <property type="match status" value="1"/>
</dbReference>
<proteinExistence type="predicted"/>
<gene>
    <name evidence="2" type="ORF">J2Z79_003561</name>
</gene>
<evidence type="ECO:0000259" key="1">
    <source>
        <dbReference type="Pfam" id="PF12146"/>
    </source>
</evidence>
<feature type="domain" description="Serine aminopeptidase S33" evidence="1">
    <location>
        <begin position="61"/>
        <end position="264"/>
    </location>
</feature>
<dbReference type="Gene3D" id="3.40.50.1820">
    <property type="entry name" value="alpha/beta hydrolase"/>
    <property type="match status" value="1"/>
</dbReference>